<feature type="region of interest" description="Disordered" evidence="4">
    <location>
        <begin position="1"/>
        <end position="22"/>
    </location>
</feature>
<evidence type="ECO:0000313" key="7">
    <source>
        <dbReference type="Proteomes" id="UP000565613"/>
    </source>
</evidence>
<dbReference type="RefSeq" id="WP_170104487.1">
    <property type="nucleotide sequence ID" value="NZ_JABAGR010000008.1"/>
</dbReference>
<dbReference type="AlphaFoldDB" id="A0A7X9TBJ6"/>
<evidence type="ECO:0000256" key="2">
    <source>
        <dbReference type="ARBA" id="ARBA00023125"/>
    </source>
</evidence>
<keyword evidence="2" id="KW-0238">DNA-binding</keyword>
<dbReference type="InterPro" id="IPR002577">
    <property type="entry name" value="HTH_HxlR"/>
</dbReference>
<dbReference type="PROSITE" id="PS51118">
    <property type="entry name" value="HTH_HXLR"/>
    <property type="match status" value="1"/>
</dbReference>
<dbReference type="SUPFAM" id="SSF46785">
    <property type="entry name" value="Winged helix' DNA-binding domain"/>
    <property type="match status" value="1"/>
</dbReference>
<protein>
    <submittedName>
        <fullName evidence="6">Helix-turn-helix transcriptional regulator</fullName>
    </submittedName>
</protein>
<dbReference type="GO" id="GO:0003677">
    <property type="term" value="F:DNA binding"/>
    <property type="evidence" value="ECO:0007669"/>
    <property type="project" value="UniProtKB-KW"/>
</dbReference>
<evidence type="ECO:0000313" key="6">
    <source>
        <dbReference type="EMBL" id="NMF26438.1"/>
    </source>
</evidence>
<organism evidence="6 7">
    <name type="scientific">Parafannyhessea umbonata</name>
    <dbReference type="NCBI Taxonomy" id="604330"/>
    <lineage>
        <taxon>Bacteria</taxon>
        <taxon>Bacillati</taxon>
        <taxon>Actinomycetota</taxon>
        <taxon>Coriobacteriia</taxon>
        <taxon>Coriobacteriales</taxon>
        <taxon>Atopobiaceae</taxon>
        <taxon>Parafannyhessea</taxon>
    </lineage>
</organism>
<keyword evidence="1" id="KW-0805">Transcription regulation</keyword>
<feature type="compositionally biased region" description="Polar residues" evidence="4">
    <location>
        <begin position="1"/>
        <end position="14"/>
    </location>
</feature>
<evidence type="ECO:0000256" key="3">
    <source>
        <dbReference type="ARBA" id="ARBA00023163"/>
    </source>
</evidence>
<evidence type="ECO:0000256" key="1">
    <source>
        <dbReference type="ARBA" id="ARBA00023015"/>
    </source>
</evidence>
<sequence>MAATSKNAARTTTAAHVKNPSPCLASADPSVTGSGCALRRVLDAVGGKWKILLIVALSQADELRYGELRRLVFGITNTMLAASLRELEADGLVLRTQYAEMPVRVEYSLTPQARELVPILMQLRDWGEKNL</sequence>
<dbReference type="PANTHER" id="PTHR33204">
    <property type="entry name" value="TRANSCRIPTIONAL REGULATOR, MARR FAMILY"/>
    <property type="match status" value="1"/>
</dbReference>
<evidence type="ECO:0000259" key="5">
    <source>
        <dbReference type="PROSITE" id="PS51118"/>
    </source>
</evidence>
<reference evidence="6 7" key="1">
    <citation type="submission" date="2020-04" db="EMBL/GenBank/DDBJ databases">
        <authorList>
            <person name="Hitch T.C.A."/>
            <person name="Wylensek D."/>
            <person name="Clavel T."/>
        </authorList>
    </citation>
    <scope>NUCLEOTIDE SEQUENCE [LARGE SCALE GENOMIC DNA]</scope>
    <source>
        <strain evidence="6 7">105184</strain>
    </source>
</reference>
<dbReference type="Proteomes" id="UP000565613">
    <property type="component" value="Unassembled WGS sequence"/>
</dbReference>
<gene>
    <name evidence="6" type="ORF">HF885_08360</name>
</gene>
<dbReference type="Gene3D" id="1.10.10.10">
    <property type="entry name" value="Winged helix-like DNA-binding domain superfamily/Winged helix DNA-binding domain"/>
    <property type="match status" value="1"/>
</dbReference>
<feature type="domain" description="HTH hxlR-type" evidence="5">
    <location>
        <begin position="36"/>
        <end position="131"/>
    </location>
</feature>
<proteinExistence type="predicted"/>
<comment type="caution">
    <text evidence="6">The sequence shown here is derived from an EMBL/GenBank/DDBJ whole genome shotgun (WGS) entry which is preliminary data.</text>
</comment>
<evidence type="ECO:0000256" key="4">
    <source>
        <dbReference type="SAM" id="MobiDB-lite"/>
    </source>
</evidence>
<name>A0A7X9TBJ6_9ACTN</name>
<dbReference type="Pfam" id="PF01638">
    <property type="entry name" value="HxlR"/>
    <property type="match status" value="1"/>
</dbReference>
<dbReference type="InterPro" id="IPR036388">
    <property type="entry name" value="WH-like_DNA-bd_sf"/>
</dbReference>
<dbReference type="InterPro" id="IPR036390">
    <property type="entry name" value="WH_DNA-bd_sf"/>
</dbReference>
<dbReference type="EMBL" id="JABAGR010000008">
    <property type="protein sequence ID" value="NMF26438.1"/>
    <property type="molecule type" value="Genomic_DNA"/>
</dbReference>
<accession>A0A7X9TBJ6</accession>
<keyword evidence="3" id="KW-0804">Transcription</keyword>